<dbReference type="SUPFAM" id="SSF52540">
    <property type="entry name" value="P-loop containing nucleoside triphosphate hydrolases"/>
    <property type="match status" value="1"/>
</dbReference>
<protein>
    <recommendedName>
        <fullName evidence="3">Sulfotransferase domain-containing protein</fullName>
    </recommendedName>
</protein>
<dbReference type="RefSeq" id="WP_188711147.1">
    <property type="nucleotide sequence ID" value="NZ_BMHO01000001.1"/>
</dbReference>
<dbReference type="InterPro" id="IPR027417">
    <property type="entry name" value="P-loop_NTPase"/>
</dbReference>
<dbReference type="Proteomes" id="UP000633205">
    <property type="component" value="Unassembled WGS sequence"/>
</dbReference>
<gene>
    <name evidence="4" type="ORF">GCM10010915_09620</name>
</gene>
<keyword evidence="1" id="KW-0808">Transferase</keyword>
<dbReference type="PANTHER" id="PTHR10605:SF56">
    <property type="entry name" value="BIFUNCTIONAL HEPARAN SULFATE N-DEACETYLASE_N-SULFOTRANSFERASE"/>
    <property type="match status" value="1"/>
</dbReference>
<proteinExistence type="predicted"/>
<keyword evidence="5" id="KW-1185">Reference proteome</keyword>
<evidence type="ECO:0000256" key="2">
    <source>
        <dbReference type="ARBA" id="ARBA00023180"/>
    </source>
</evidence>
<dbReference type="GO" id="GO:0008146">
    <property type="term" value="F:sulfotransferase activity"/>
    <property type="evidence" value="ECO:0007669"/>
    <property type="project" value="InterPro"/>
</dbReference>
<dbReference type="InterPro" id="IPR000863">
    <property type="entry name" value="Sulfotransferase_dom"/>
</dbReference>
<accession>A0A916Y4Z4</accession>
<evidence type="ECO:0000313" key="4">
    <source>
        <dbReference type="EMBL" id="GGD31426.1"/>
    </source>
</evidence>
<dbReference type="Pfam" id="PF00685">
    <property type="entry name" value="Sulfotransfer_1"/>
    <property type="match status" value="1"/>
</dbReference>
<name>A0A916Y4Z4_9MICO</name>
<organism evidence="4 5">
    <name type="scientific">Microbacterium faecale</name>
    <dbReference type="NCBI Taxonomy" id="1804630"/>
    <lineage>
        <taxon>Bacteria</taxon>
        <taxon>Bacillati</taxon>
        <taxon>Actinomycetota</taxon>
        <taxon>Actinomycetes</taxon>
        <taxon>Micrococcales</taxon>
        <taxon>Microbacteriaceae</taxon>
        <taxon>Microbacterium</taxon>
    </lineage>
</organism>
<dbReference type="EMBL" id="BMHO01000001">
    <property type="protein sequence ID" value="GGD31426.1"/>
    <property type="molecule type" value="Genomic_DNA"/>
</dbReference>
<dbReference type="Gene3D" id="3.40.50.300">
    <property type="entry name" value="P-loop containing nucleotide triphosphate hydrolases"/>
    <property type="match status" value="1"/>
</dbReference>
<feature type="domain" description="Sulfotransferase" evidence="3">
    <location>
        <begin position="67"/>
        <end position="337"/>
    </location>
</feature>
<dbReference type="InterPro" id="IPR037359">
    <property type="entry name" value="NST/OST"/>
</dbReference>
<sequence length="353" mass="40300">MLTLERALVLSNGPGFVGWGPNCDGAYVRGRAYRVRSGVARVRIVHWLFDHAGSSLTGRFKVVTPSSFIVGVNKSGTTSVFNSLSRQPNVCASNTKETHFFDPLKYGRELPPLAEYEKFFEPRSTDDVVFEATPGYFYGGRVLAEKLREVSPQSRVAIILREPGARAFSWYRFARTRLLLPQDMTFEEYLNRCEPLGLAPEDEEDQVGWRGLSGGRYEQWLPAWQQTFGDDLLVMYSDDFYANHAEALQRIGTHLRIDVTNTDRNDSNVSVDISNATLQRLALGVNRVGERIWRQNPKLKRSLLNFYYKVNSRRKQERMTEESRQRLDRYFSSPLAQLRMLLPDVPGGWGANA</sequence>
<reference evidence="4" key="2">
    <citation type="submission" date="2020-09" db="EMBL/GenBank/DDBJ databases">
        <authorList>
            <person name="Sun Q."/>
            <person name="Zhou Y."/>
        </authorList>
    </citation>
    <scope>NUCLEOTIDE SEQUENCE</scope>
    <source>
        <strain evidence="4">CGMCC 1.15152</strain>
    </source>
</reference>
<evidence type="ECO:0000259" key="3">
    <source>
        <dbReference type="Pfam" id="PF00685"/>
    </source>
</evidence>
<dbReference type="AlphaFoldDB" id="A0A916Y4Z4"/>
<keyword evidence="2" id="KW-0325">Glycoprotein</keyword>
<comment type="caution">
    <text evidence="4">The sequence shown here is derived from an EMBL/GenBank/DDBJ whole genome shotgun (WGS) entry which is preliminary data.</text>
</comment>
<evidence type="ECO:0000313" key="5">
    <source>
        <dbReference type="Proteomes" id="UP000633205"/>
    </source>
</evidence>
<evidence type="ECO:0000256" key="1">
    <source>
        <dbReference type="ARBA" id="ARBA00022679"/>
    </source>
</evidence>
<dbReference type="PANTHER" id="PTHR10605">
    <property type="entry name" value="HEPARAN SULFATE SULFOTRANSFERASE"/>
    <property type="match status" value="1"/>
</dbReference>
<reference evidence="4" key="1">
    <citation type="journal article" date="2014" name="Int. J. Syst. Evol. Microbiol.">
        <title>Complete genome sequence of Corynebacterium casei LMG S-19264T (=DSM 44701T), isolated from a smear-ripened cheese.</title>
        <authorList>
            <consortium name="US DOE Joint Genome Institute (JGI-PGF)"/>
            <person name="Walter F."/>
            <person name="Albersmeier A."/>
            <person name="Kalinowski J."/>
            <person name="Ruckert C."/>
        </authorList>
    </citation>
    <scope>NUCLEOTIDE SEQUENCE</scope>
    <source>
        <strain evidence="4">CGMCC 1.15152</strain>
    </source>
</reference>